<feature type="transmembrane region" description="Helical" evidence="1">
    <location>
        <begin position="361"/>
        <end position="382"/>
    </location>
</feature>
<proteinExistence type="predicted"/>
<accession>A0ABT2S7Z6</accession>
<keyword evidence="1" id="KW-0472">Membrane</keyword>
<dbReference type="RefSeq" id="WP_262581991.1">
    <property type="nucleotide sequence ID" value="NZ_JAOQJV010000015.1"/>
</dbReference>
<name>A0ABT2S7Z6_9FIRM</name>
<feature type="transmembrane region" description="Helical" evidence="1">
    <location>
        <begin position="232"/>
        <end position="255"/>
    </location>
</feature>
<sequence length="870" mass="98034">MQIIKGKKKIRGVIYLLLCLLTVFVCWLFVGRNGVFGAKVDWISQHSVIPDYFRQQFYDTGELFPEFAANLGGGQNIYNFSYYGLYSPVILLSYLLPFVKMSDYIIAVSIAGIAVSVCLLYYWLGRRGFPEEIRLGVALMYMLAGPVIYQSCHQVMFVNYMPFLYMSLIGVDRYFDKKRADLYLISVFLMIMTSFYFSIGGMLALVLYGVYRYLEITPKFRVPAFLQDGVRFVMPMLAAVCMSGILLVPTARALFGRKQEAAGMKIGELLTPQFPPLRVAYGTYGLGLTTLAITVLIVGLTYRKWSERVLSWGCMLVISLPVFAWLLNGGLYIRDKAVIPFLPLICYLIALYLWKNKKHEISLSVNLVAAVLTLAVIMYSYYGNNATISYKMQWQLLMLDGMIALISIAVFCWKRRIAVLIVPPLICLTLFEGVSNAYSSELIEPAEYAKVTDSRIGDTVNDILQHDSSFYRIEQMGKDTENAADLNRVWASEQWVSSLYSSAYNTDYQNFRKDTFELEQPYRNDLMQSVAKNPLYQRFMGVKYQIRQKKDGTPIVTENAGVAPIAYATDRVMTEEEYQTLAFPYNQTALMNYAVVNANSTDNAESAADDQGCKSLVEATAEKSTFTIPDMNTKQMKISTDADGNIEIKAKNKTSVNVSVPAETSVYSEATDYNLYLQFQVDNYRPNHDVAIWVNGIRNKLSSESHLYYNGNTTFTYVMTLPSDQTDLKITFGAGEYELTGVQCYIGSASAYTEDMEEGQNLYQSAFQVDRDDTKGNTIAGKIDVQNTGYFITSIPYDKNFTIYVDGKQAVPKKVNTAFLGFPIESGEHSVVIIYHASGVAAGKFLSLVGLLMMAVIFLIEKRQTKRGTY</sequence>
<dbReference type="PANTHER" id="PTHR38454">
    <property type="entry name" value="INTEGRAL MEMBRANE PROTEIN-RELATED"/>
    <property type="match status" value="1"/>
</dbReference>
<keyword evidence="3" id="KW-1185">Reference proteome</keyword>
<feature type="transmembrane region" description="Helical" evidence="1">
    <location>
        <begin position="279"/>
        <end position="302"/>
    </location>
</feature>
<dbReference type="EMBL" id="JAOQJV010000015">
    <property type="protein sequence ID" value="MCU6700643.1"/>
    <property type="molecule type" value="Genomic_DNA"/>
</dbReference>
<dbReference type="InterPro" id="IPR018580">
    <property type="entry name" value="Uncharacterised_YfhO"/>
</dbReference>
<feature type="transmembrane region" description="Helical" evidence="1">
    <location>
        <begin position="833"/>
        <end position="860"/>
    </location>
</feature>
<gene>
    <name evidence="2" type="ORF">OCV65_10425</name>
</gene>
<feature type="transmembrane region" description="Helical" evidence="1">
    <location>
        <begin position="136"/>
        <end position="162"/>
    </location>
</feature>
<organism evidence="2 3">
    <name type="scientific">Dorea ammoniilytica</name>
    <dbReference type="NCBI Taxonomy" id="2981788"/>
    <lineage>
        <taxon>Bacteria</taxon>
        <taxon>Bacillati</taxon>
        <taxon>Bacillota</taxon>
        <taxon>Clostridia</taxon>
        <taxon>Lachnospirales</taxon>
        <taxon>Lachnospiraceae</taxon>
        <taxon>Dorea</taxon>
    </lineage>
</organism>
<feature type="transmembrane region" description="Helical" evidence="1">
    <location>
        <begin position="337"/>
        <end position="354"/>
    </location>
</feature>
<keyword evidence="1" id="KW-0812">Transmembrane</keyword>
<dbReference type="Proteomes" id="UP001207605">
    <property type="component" value="Unassembled WGS sequence"/>
</dbReference>
<feature type="transmembrane region" description="Helical" evidence="1">
    <location>
        <begin position="182"/>
        <end position="211"/>
    </location>
</feature>
<evidence type="ECO:0000313" key="3">
    <source>
        <dbReference type="Proteomes" id="UP001207605"/>
    </source>
</evidence>
<comment type="caution">
    <text evidence="2">The sequence shown here is derived from an EMBL/GenBank/DDBJ whole genome shotgun (WGS) entry which is preliminary data.</text>
</comment>
<reference evidence="2 3" key="1">
    <citation type="journal article" date="2021" name="ISME Commun">
        <title>Automated analysis of genomic sequences facilitates high-throughput and comprehensive description of bacteria.</title>
        <authorList>
            <person name="Hitch T.C.A."/>
        </authorList>
    </citation>
    <scope>NUCLEOTIDE SEQUENCE [LARGE SCALE GENOMIC DNA]</scope>
    <source>
        <strain evidence="2 3">Sanger_02</strain>
    </source>
</reference>
<protein>
    <submittedName>
        <fullName evidence="2">YfhO family protein</fullName>
    </submittedName>
</protein>
<keyword evidence="1" id="KW-1133">Transmembrane helix</keyword>
<feature type="transmembrane region" description="Helical" evidence="1">
    <location>
        <begin position="104"/>
        <end position="124"/>
    </location>
</feature>
<feature type="transmembrane region" description="Helical" evidence="1">
    <location>
        <begin position="420"/>
        <end position="438"/>
    </location>
</feature>
<feature type="transmembrane region" description="Helical" evidence="1">
    <location>
        <begin position="394"/>
        <end position="413"/>
    </location>
</feature>
<feature type="transmembrane region" description="Helical" evidence="1">
    <location>
        <begin position="12"/>
        <end position="30"/>
    </location>
</feature>
<dbReference type="Pfam" id="PF09586">
    <property type="entry name" value="YfhO"/>
    <property type="match status" value="1"/>
</dbReference>
<evidence type="ECO:0000313" key="2">
    <source>
        <dbReference type="EMBL" id="MCU6700643.1"/>
    </source>
</evidence>
<feature type="transmembrane region" description="Helical" evidence="1">
    <location>
        <begin position="309"/>
        <end position="331"/>
    </location>
</feature>
<dbReference type="PANTHER" id="PTHR38454:SF1">
    <property type="entry name" value="INTEGRAL MEMBRANE PROTEIN"/>
    <property type="match status" value="1"/>
</dbReference>
<evidence type="ECO:0000256" key="1">
    <source>
        <dbReference type="SAM" id="Phobius"/>
    </source>
</evidence>